<accession>A0A0A1ZAB8</accession>
<dbReference type="AlphaFoldDB" id="A0A0A1ZAB8"/>
<name>A0A0A1ZAB8_PROMR</name>
<evidence type="ECO:0000313" key="1">
    <source>
        <dbReference type="EMBL" id="KGF86522.1"/>
    </source>
</evidence>
<sequence>MKSANPENEYIPLDLRISVRRDTLRLISEMAEDMGISINEVFSFLAEDSVVDLELLEDLNKIEIPNKCSIDDLKNAILKKKLC</sequence>
<dbReference type="eggNOG" id="ENOG5032B69">
    <property type="taxonomic scope" value="Bacteria"/>
</dbReference>
<dbReference type="Proteomes" id="UP000030598">
    <property type="component" value="Unassembled WGS sequence"/>
</dbReference>
<evidence type="ECO:0000313" key="2">
    <source>
        <dbReference type="Proteomes" id="UP000030598"/>
    </source>
</evidence>
<proteinExistence type="predicted"/>
<dbReference type="OrthoDB" id="541124at2"/>
<gene>
    <name evidence="1" type="ORF">EU91_1284</name>
</gene>
<comment type="caution">
    <text evidence="1">The sequence shown here is derived from an EMBL/GenBank/DDBJ whole genome shotgun (WGS) entry which is preliminary data.</text>
</comment>
<organism evidence="1 2">
    <name type="scientific">Prochlorococcus marinus str. GP2</name>
    <dbReference type="NCBI Taxonomy" id="59925"/>
    <lineage>
        <taxon>Bacteria</taxon>
        <taxon>Bacillati</taxon>
        <taxon>Cyanobacteriota</taxon>
        <taxon>Cyanophyceae</taxon>
        <taxon>Synechococcales</taxon>
        <taxon>Prochlorococcaceae</taxon>
        <taxon>Prochlorococcus</taxon>
    </lineage>
</organism>
<protein>
    <submittedName>
        <fullName evidence="1">Putative Helix-turn-helix protein</fullName>
    </submittedName>
</protein>
<reference evidence="2" key="1">
    <citation type="journal article" date="2014" name="Sci. Data">
        <title>Genomes of diverse isolates of the marine cyanobacterium Prochlorococcus.</title>
        <authorList>
            <person name="Biller S."/>
            <person name="Berube P."/>
            <person name="Thompson J."/>
            <person name="Kelly L."/>
            <person name="Roggensack S."/>
            <person name="Awad L."/>
            <person name="Roache-Johnson K."/>
            <person name="Ding H."/>
            <person name="Giovannoni S.J."/>
            <person name="Moore L.R."/>
            <person name="Chisholm S.W."/>
        </authorList>
    </citation>
    <scope>NUCLEOTIDE SEQUENCE [LARGE SCALE GENOMIC DNA]</scope>
    <source>
        <strain evidence="2">GP2</strain>
    </source>
</reference>
<dbReference type="EMBL" id="JNAH01000007">
    <property type="protein sequence ID" value="KGF86522.1"/>
    <property type="molecule type" value="Genomic_DNA"/>
</dbReference>
<dbReference type="RefSeq" id="WP_032524749.1">
    <property type="nucleotide sequence ID" value="NZ_CP138934.1"/>
</dbReference>